<feature type="region of interest" description="Disordered" evidence="1">
    <location>
        <begin position="1"/>
        <end position="61"/>
    </location>
</feature>
<protein>
    <submittedName>
        <fullName evidence="3">Uncharacterized protein</fullName>
    </submittedName>
</protein>
<keyword evidence="4" id="KW-1185">Reference proteome</keyword>
<dbReference type="HOGENOM" id="CLU_694441_0_0_1"/>
<proteinExistence type="predicted"/>
<dbReference type="KEGG" id="cdu:CD36_45480"/>
<name>B9WGN8_CANDC</name>
<dbReference type="VEuPathDB" id="FungiDB:CD36_45480"/>
<evidence type="ECO:0000256" key="1">
    <source>
        <dbReference type="SAM" id="MobiDB-lite"/>
    </source>
</evidence>
<evidence type="ECO:0000313" key="4">
    <source>
        <dbReference type="Proteomes" id="UP000002605"/>
    </source>
</evidence>
<feature type="region of interest" description="Disordered" evidence="1">
    <location>
        <begin position="136"/>
        <end position="187"/>
    </location>
</feature>
<dbReference type="AlphaFoldDB" id="B9WGN8"/>
<accession>B9WGN8</accession>
<dbReference type="CGD" id="CAL0000160656">
    <property type="gene designation" value="Cd36_45480"/>
</dbReference>
<feature type="region of interest" description="Disordered" evidence="1">
    <location>
        <begin position="295"/>
        <end position="333"/>
    </location>
</feature>
<reference evidence="3 4" key="1">
    <citation type="journal article" date="2009" name="Genome Res.">
        <title>Comparative genomics of the fungal pathogens Candida dubliniensis and Candida albicans.</title>
        <authorList>
            <person name="Jackson A.P."/>
            <person name="Gamble J.A."/>
            <person name="Yeomans T."/>
            <person name="Moran G.P."/>
            <person name="Saunders D."/>
            <person name="Harris D."/>
            <person name="Aslett M."/>
            <person name="Barrell J.F."/>
            <person name="Butler G."/>
            <person name="Citiulo F."/>
            <person name="Coleman D.C."/>
            <person name="de Groot P.W.J."/>
            <person name="Goodwin T.J."/>
            <person name="Quail M.A."/>
            <person name="McQuillan J."/>
            <person name="Munro C.A."/>
            <person name="Pain A."/>
            <person name="Poulter R.T."/>
            <person name="Rajandream M.A."/>
            <person name="Renauld H."/>
            <person name="Spiering M.J."/>
            <person name="Tivey A."/>
            <person name="Gow N.A.R."/>
            <person name="Barrell B."/>
            <person name="Sullivan D.J."/>
            <person name="Berriman M."/>
        </authorList>
    </citation>
    <scope>NUCLEOTIDE SEQUENCE [LARGE SCALE GENOMIC DNA]</scope>
    <source>
        <strain evidence="4">CD36 / ATCC MYA-646 / CBS 7987 / NCPF 3949 / NRRL Y-17841</strain>
    </source>
</reference>
<sequence>MSDNITSATAANTNTPTSTSTTTLENSSKSNYYNPSSIHNNIYNNNNNNNTTGSIGPTTTTTTAATATTGISTTNTDSGKSSVSSISTNNSIFSEAPEANPQHYCSHPPYQHFPFMTNNNHHHHNNANVGGIPASGYPFPQPNASPTTTTGAPTIVSHSNGTPELQQQQPLVPPQPQAQSTVSSSLPQYQNQIISGTGASTNPPHNPRISAKFNNHDIQILRQLLLAGEKHKWKQITKELNSSTNHNAHIVAAINAAAVKSRNLANNYDSNNNNHNINDNTPTTNLHHSFGYHHLQQQQHSLDQKSLGHRIGNGTTSSSSATSGSLSGSSPSTIPAKNVSPTFVVKQYQQLLGFPNNALYFGTLGSSLPYVVAENGWDDIGPEATNYQF</sequence>
<feature type="compositionally biased region" description="Polar residues" evidence="1">
    <location>
        <begin position="142"/>
        <end position="162"/>
    </location>
</feature>
<evidence type="ECO:0000313" key="3">
    <source>
        <dbReference type="EMBL" id="CAX42414.1"/>
    </source>
</evidence>
<feature type="compositionally biased region" description="Low complexity" evidence="1">
    <location>
        <begin position="295"/>
        <end position="305"/>
    </location>
</feature>
<feature type="compositionally biased region" description="Low complexity" evidence="1">
    <location>
        <begin position="312"/>
        <end position="333"/>
    </location>
</feature>
<dbReference type="Proteomes" id="UP000002605">
    <property type="component" value="Chromosome 4"/>
</dbReference>
<gene>
    <name evidence="2" type="ordered locus">Cd36_45480</name>
    <name evidence="3" type="ORF">CD36_45480</name>
</gene>
<organism evidence="3 4">
    <name type="scientific">Candida dubliniensis (strain CD36 / ATCC MYA-646 / CBS 7987 / NCPF 3949 / NRRL Y-17841)</name>
    <name type="common">Yeast</name>
    <dbReference type="NCBI Taxonomy" id="573826"/>
    <lineage>
        <taxon>Eukaryota</taxon>
        <taxon>Fungi</taxon>
        <taxon>Dikarya</taxon>
        <taxon>Ascomycota</taxon>
        <taxon>Saccharomycotina</taxon>
        <taxon>Pichiomycetes</taxon>
        <taxon>Debaryomycetaceae</taxon>
        <taxon>Candida/Lodderomyces clade</taxon>
        <taxon>Candida</taxon>
    </lineage>
</organism>
<evidence type="ECO:0000313" key="2">
    <source>
        <dbReference type="CGD" id="CAL0000160656"/>
    </source>
</evidence>
<dbReference type="eggNOG" id="ENOG502RQ3M">
    <property type="taxonomic scope" value="Eukaryota"/>
</dbReference>
<dbReference type="GeneID" id="8047573"/>
<dbReference type="OrthoDB" id="3981234at2759"/>
<dbReference type="RefSeq" id="XP_002420191.1">
    <property type="nucleotide sequence ID" value="XM_002420146.1"/>
</dbReference>
<dbReference type="EMBL" id="FM992691">
    <property type="protein sequence ID" value="CAX42414.1"/>
    <property type="molecule type" value="Genomic_DNA"/>
</dbReference>